<sequence length="103" mass="11423">MKHPGIFAFGALLFLLPLFSKTSATVWDLPPIPENGTDALESWIKLDKNLKGMVQSTIKSLMPTILESTSRLNISSQCVKESLQLITGLRNLKTWAFNCKCLA</sequence>
<reference evidence="2" key="1">
    <citation type="submission" date="2020-08" db="EMBL/GenBank/DDBJ databases">
        <title>Multicomponent nature underlies the extraordinary mechanical properties of spider dragline silk.</title>
        <authorList>
            <person name="Kono N."/>
            <person name="Nakamura H."/>
            <person name="Mori M."/>
            <person name="Yoshida Y."/>
            <person name="Ohtoshi R."/>
            <person name="Malay A.D."/>
            <person name="Moran D.A.P."/>
            <person name="Tomita M."/>
            <person name="Numata K."/>
            <person name="Arakawa K."/>
        </authorList>
    </citation>
    <scope>NUCLEOTIDE SEQUENCE</scope>
</reference>
<dbReference type="OrthoDB" id="6480856at2759"/>
<comment type="caution">
    <text evidence="2">The sequence shown here is derived from an EMBL/GenBank/DDBJ whole genome shotgun (WGS) entry which is preliminary data.</text>
</comment>
<feature type="chain" id="PRO_5036444216" evidence="1">
    <location>
        <begin position="25"/>
        <end position="103"/>
    </location>
</feature>
<protein>
    <submittedName>
        <fullName evidence="2">NRF domain-containing protein</fullName>
    </submittedName>
</protein>
<evidence type="ECO:0000313" key="3">
    <source>
        <dbReference type="Proteomes" id="UP000887013"/>
    </source>
</evidence>
<dbReference type="Proteomes" id="UP000887013">
    <property type="component" value="Unassembled WGS sequence"/>
</dbReference>
<dbReference type="EMBL" id="BMAW01056564">
    <property type="protein sequence ID" value="GFT06427.1"/>
    <property type="molecule type" value="Genomic_DNA"/>
</dbReference>
<evidence type="ECO:0000313" key="2">
    <source>
        <dbReference type="EMBL" id="GFT06427.1"/>
    </source>
</evidence>
<feature type="signal peptide" evidence="1">
    <location>
        <begin position="1"/>
        <end position="24"/>
    </location>
</feature>
<accession>A0A8X6NBT2</accession>
<keyword evidence="3" id="KW-1185">Reference proteome</keyword>
<organism evidence="2 3">
    <name type="scientific">Nephila pilipes</name>
    <name type="common">Giant wood spider</name>
    <name type="synonym">Nephila maculata</name>
    <dbReference type="NCBI Taxonomy" id="299642"/>
    <lineage>
        <taxon>Eukaryota</taxon>
        <taxon>Metazoa</taxon>
        <taxon>Ecdysozoa</taxon>
        <taxon>Arthropoda</taxon>
        <taxon>Chelicerata</taxon>
        <taxon>Arachnida</taxon>
        <taxon>Araneae</taxon>
        <taxon>Araneomorphae</taxon>
        <taxon>Entelegynae</taxon>
        <taxon>Araneoidea</taxon>
        <taxon>Nephilidae</taxon>
        <taxon>Nephila</taxon>
    </lineage>
</organism>
<evidence type="ECO:0000256" key="1">
    <source>
        <dbReference type="SAM" id="SignalP"/>
    </source>
</evidence>
<proteinExistence type="predicted"/>
<name>A0A8X6NBT2_NEPPI</name>
<dbReference type="AlphaFoldDB" id="A0A8X6NBT2"/>
<gene>
    <name evidence="2" type="primary">AVEN_14282_1</name>
    <name evidence="2" type="ORF">NPIL_487841</name>
</gene>
<keyword evidence="1" id="KW-0732">Signal</keyword>